<evidence type="ECO:0000313" key="3">
    <source>
        <dbReference type="Proteomes" id="UP000663901"/>
    </source>
</evidence>
<sequence length="155" mass="17820">MMAPVQHWHNGEYAVTTDKSQMDIGAIYRYLTRSSWAAGIDYATVARSIENSLNFGLFHQQQQIGFARFITDYATFAYLCDVYVLEECQGKGLGGWLIECCQSHPVVNTLRRLLLFTSTAPWLYQKFGYQPVNKPDYAWTITRPDIYQANRDAQT</sequence>
<gene>
    <name evidence="2" type="ORF">H0Z12_00760</name>
</gene>
<dbReference type="CDD" id="cd04301">
    <property type="entry name" value="NAT_SF"/>
    <property type="match status" value="1"/>
</dbReference>
<dbReference type="Gene3D" id="3.40.630.30">
    <property type="match status" value="1"/>
</dbReference>
<dbReference type="SUPFAM" id="SSF55729">
    <property type="entry name" value="Acyl-CoA N-acyltransferases (Nat)"/>
    <property type="match status" value="1"/>
</dbReference>
<organism evidence="2 3">
    <name type="scientific">Pantoea ananas</name>
    <name type="common">Erwinia uredovora</name>
    <dbReference type="NCBI Taxonomy" id="553"/>
    <lineage>
        <taxon>Bacteria</taxon>
        <taxon>Pseudomonadati</taxon>
        <taxon>Pseudomonadota</taxon>
        <taxon>Gammaproteobacteria</taxon>
        <taxon>Enterobacterales</taxon>
        <taxon>Erwiniaceae</taxon>
        <taxon>Pantoea</taxon>
    </lineage>
</organism>
<reference evidence="2" key="1">
    <citation type="submission" date="2020-07" db="EMBL/GenBank/DDBJ databases">
        <title>Genome Sequences for Panteoa spp. that cause Center Rot in Onions.</title>
        <authorList>
            <person name="Asselin J.A."/>
            <person name="Helmann T."/>
            <person name="Beer S."/>
            <person name="Stodghill P."/>
        </authorList>
    </citation>
    <scope>NUCLEOTIDE SEQUENCE</scope>
    <source>
        <strain evidence="2">OC5a</strain>
        <plasmid evidence="2">pOC5aA</plasmid>
    </source>
</reference>
<geneLocation type="plasmid" evidence="2 3">
    <name>pOC5aA</name>
</geneLocation>
<keyword evidence="2" id="KW-0614">Plasmid</keyword>
<accession>A0A8A4JX20</accession>
<dbReference type="GO" id="GO:0016747">
    <property type="term" value="F:acyltransferase activity, transferring groups other than amino-acyl groups"/>
    <property type="evidence" value="ECO:0007669"/>
    <property type="project" value="InterPro"/>
</dbReference>
<name>A0A8A4JX20_PANAN</name>
<dbReference type="PANTHER" id="PTHR43233:SF1">
    <property type="entry name" value="FAMILY N-ACETYLTRANSFERASE, PUTATIVE (AFU_ORTHOLOGUE AFUA_6G03350)-RELATED"/>
    <property type="match status" value="1"/>
</dbReference>
<evidence type="ECO:0000313" key="2">
    <source>
        <dbReference type="EMBL" id="QTC44188.1"/>
    </source>
</evidence>
<dbReference type="EMBL" id="CP059083">
    <property type="protein sequence ID" value="QTC44188.1"/>
    <property type="molecule type" value="Genomic_DNA"/>
</dbReference>
<evidence type="ECO:0000259" key="1">
    <source>
        <dbReference type="PROSITE" id="PS51186"/>
    </source>
</evidence>
<dbReference type="PROSITE" id="PS51186">
    <property type="entry name" value="GNAT"/>
    <property type="match status" value="1"/>
</dbReference>
<dbReference type="AlphaFoldDB" id="A0A8A4JX20"/>
<proteinExistence type="predicted"/>
<dbReference type="Pfam" id="PF13508">
    <property type="entry name" value="Acetyltransf_7"/>
    <property type="match status" value="1"/>
</dbReference>
<dbReference type="RefSeq" id="WP_207806233.1">
    <property type="nucleotide sequence ID" value="NZ_CP059083.1"/>
</dbReference>
<dbReference type="PANTHER" id="PTHR43233">
    <property type="entry name" value="FAMILY N-ACETYLTRANSFERASE, PUTATIVE (AFU_ORTHOLOGUE AFUA_6G03350)-RELATED"/>
    <property type="match status" value="1"/>
</dbReference>
<dbReference type="InterPro" id="IPR000182">
    <property type="entry name" value="GNAT_dom"/>
</dbReference>
<dbReference type="InterPro" id="IPR053144">
    <property type="entry name" value="Acetyltransferase_Butenolide"/>
</dbReference>
<protein>
    <submittedName>
        <fullName evidence="2">GNAT family N-acetyltransferase</fullName>
    </submittedName>
</protein>
<feature type="domain" description="N-acetyltransferase" evidence="1">
    <location>
        <begin position="14"/>
        <end position="144"/>
    </location>
</feature>
<dbReference type="InterPro" id="IPR016181">
    <property type="entry name" value="Acyl_CoA_acyltransferase"/>
</dbReference>
<dbReference type="Proteomes" id="UP000663901">
    <property type="component" value="Plasmid pOC5aA"/>
</dbReference>
<keyword evidence="2" id="KW-0808">Transferase</keyword>